<keyword evidence="3" id="KW-1003">Cell membrane</keyword>
<dbReference type="EMBL" id="CP155447">
    <property type="protein sequence ID" value="XBH03802.1"/>
    <property type="molecule type" value="Genomic_DNA"/>
</dbReference>
<dbReference type="AlphaFoldDB" id="A0AAU7CE54"/>
<dbReference type="GO" id="GO:0015293">
    <property type="term" value="F:symporter activity"/>
    <property type="evidence" value="ECO:0007669"/>
    <property type="project" value="UniProtKB-KW"/>
</dbReference>
<name>A0AAU7CE54_9BACT</name>
<evidence type="ECO:0000256" key="2">
    <source>
        <dbReference type="ARBA" id="ARBA00022448"/>
    </source>
</evidence>
<evidence type="ECO:0000313" key="9">
    <source>
        <dbReference type="EMBL" id="XBH03802.1"/>
    </source>
</evidence>
<dbReference type="InterPro" id="IPR036458">
    <property type="entry name" value="Na:dicarbo_symporter_sf"/>
</dbReference>
<feature type="transmembrane region" description="Helical" evidence="8">
    <location>
        <begin position="361"/>
        <end position="383"/>
    </location>
</feature>
<keyword evidence="2" id="KW-0813">Transport</keyword>
<dbReference type="PANTHER" id="PTHR42865">
    <property type="entry name" value="PROTON/GLUTAMATE-ASPARTATE SYMPORTER"/>
    <property type="match status" value="1"/>
</dbReference>
<evidence type="ECO:0000256" key="4">
    <source>
        <dbReference type="ARBA" id="ARBA00022692"/>
    </source>
</evidence>
<feature type="transmembrane region" description="Helical" evidence="8">
    <location>
        <begin position="188"/>
        <end position="212"/>
    </location>
</feature>
<dbReference type="RefSeq" id="WP_406696542.1">
    <property type="nucleotide sequence ID" value="NZ_CP155447.1"/>
</dbReference>
<gene>
    <name evidence="9" type="ORF">V5E97_36725</name>
</gene>
<evidence type="ECO:0000256" key="7">
    <source>
        <dbReference type="SAM" id="MobiDB-lite"/>
    </source>
</evidence>
<dbReference type="Gene3D" id="1.10.3860.10">
    <property type="entry name" value="Sodium:dicarboxylate symporter"/>
    <property type="match status" value="1"/>
</dbReference>
<accession>A0AAU7CE54</accession>
<evidence type="ECO:0000256" key="3">
    <source>
        <dbReference type="ARBA" id="ARBA00022475"/>
    </source>
</evidence>
<dbReference type="GO" id="GO:0005886">
    <property type="term" value="C:plasma membrane"/>
    <property type="evidence" value="ECO:0007669"/>
    <property type="project" value="UniProtKB-SubCell"/>
</dbReference>
<sequence>MSSLPSGPRRRLPFFARILAAMVLGVIVGLVFGPRAEPLGQLGSVIIGLIKTLAAPLLFFAVVDAFLRTHIRLRSGLIMLAITATNAALAVVIGLTLSNTLRPGDHLTISKALVAEAKSEVPESKKIDFLRELTNYIPTSVVRPFLDNSIISIIILALLSGIALRHVKNEQLAVGEHAYRVVEQFVATIYRAIEVVLGGVITFVPLAVFGVVAKMIGQEGFTPLVGLAAYVGVAVLGLAIQVLVVYQAWIVFVSQRTLREFWTGARDAVVYALGASSSLASLPVTLRCLDRMKVSPQSARLAACVGTNLNNDGILLYEAMAVLFVAQVYGIELSFGQQLLTAASCVIAGIGIAAVPDAGLISLALVLATVGLPLELLPLLLTVDWLLSRCRAMTNVTSDILVAVLLDRFDKGERMPEEGPDSECAGQEPVALGLNGHLPAETA</sequence>
<organism evidence="9">
    <name type="scientific">Singulisphaera sp. Ch08</name>
    <dbReference type="NCBI Taxonomy" id="3120278"/>
    <lineage>
        <taxon>Bacteria</taxon>
        <taxon>Pseudomonadati</taxon>
        <taxon>Planctomycetota</taxon>
        <taxon>Planctomycetia</taxon>
        <taxon>Isosphaerales</taxon>
        <taxon>Isosphaeraceae</taxon>
        <taxon>Singulisphaera</taxon>
    </lineage>
</organism>
<feature type="transmembrane region" description="Helical" evidence="8">
    <location>
        <begin position="45"/>
        <end position="67"/>
    </location>
</feature>
<dbReference type="SUPFAM" id="SSF118215">
    <property type="entry name" value="Proton glutamate symport protein"/>
    <property type="match status" value="1"/>
</dbReference>
<keyword evidence="5 8" id="KW-1133">Transmembrane helix</keyword>
<dbReference type="PRINTS" id="PR00173">
    <property type="entry name" value="EDTRNSPORT"/>
</dbReference>
<evidence type="ECO:0000256" key="8">
    <source>
        <dbReference type="SAM" id="Phobius"/>
    </source>
</evidence>
<comment type="subcellular location">
    <subcellularLocation>
        <location evidence="1">Cell membrane</location>
        <topology evidence="1">Multi-pass membrane protein</topology>
    </subcellularLocation>
</comment>
<dbReference type="Pfam" id="PF00375">
    <property type="entry name" value="SDF"/>
    <property type="match status" value="1"/>
</dbReference>
<evidence type="ECO:0000256" key="1">
    <source>
        <dbReference type="ARBA" id="ARBA00004651"/>
    </source>
</evidence>
<dbReference type="InterPro" id="IPR001991">
    <property type="entry name" value="Na-dicarboxylate_symporter"/>
</dbReference>
<protein>
    <submittedName>
        <fullName evidence="9">Dicarboxylate/amino acid:cation symporter</fullName>
    </submittedName>
</protein>
<feature type="transmembrane region" description="Helical" evidence="8">
    <location>
        <begin position="149"/>
        <end position="167"/>
    </location>
</feature>
<reference evidence="9" key="1">
    <citation type="submission" date="2024-05" db="EMBL/GenBank/DDBJ databases">
        <title>Planctomycetes of the genus Singulisphaera possess chitinolytic capabilities.</title>
        <authorList>
            <person name="Ivanova A."/>
        </authorList>
    </citation>
    <scope>NUCLEOTIDE SEQUENCE</scope>
    <source>
        <strain evidence="9">Ch08T</strain>
    </source>
</reference>
<dbReference type="PANTHER" id="PTHR42865:SF7">
    <property type="entry name" value="PROTON_GLUTAMATE-ASPARTATE SYMPORTER"/>
    <property type="match status" value="1"/>
</dbReference>
<keyword evidence="6 8" id="KW-0472">Membrane</keyword>
<evidence type="ECO:0000256" key="5">
    <source>
        <dbReference type="ARBA" id="ARBA00022989"/>
    </source>
</evidence>
<feature type="transmembrane region" description="Helical" evidence="8">
    <location>
        <begin position="224"/>
        <end position="247"/>
    </location>
</feature>
<evidence type="ECO:0000256" key="6">
    <source>
        <dbReference type="ARBA" id="ARBA00023136"/>
    </source>
</evidence>
<proteinExistence type="predicted"/>
<feature type="transmembrane region" description="Helical" evidence="8">
    <location>
        <begin position="76"/>
        <end position="97"/>
    </location>
</feature>
<feature type="transmembrane region" description="Helical" evidence="8">
    <location>
        <begin position="12"/>
        <end position="33"/>
    </location>
</feature>
<feature type="region of interest" description="Disordered" evidence="7">
    <location>
        <begin position="414"/>
        <end position="443"/>
    </location>
</feature>
<feature type="transmembrane region" description="Helical" evidence="8">
    <location>
        <begin position="338"/>
        <end position="355"/>
    </location>
</feature>
<keyword evidence="4 8" id="KW-0812">Transmembrane</keyword>